<evidence type="ECO:0000313" key="3">
    <source>
        <dbReference type="Proteomes" id="UP001596413"/>
    </source>
</evidence>
<dbReference type="GO" id="GO:0016301">
    <property type="term" value="F:kinase activity"/>
    <property type="evidence" value="ECO:0007669"/>
    <property type="project" value="UniProtKB-KW"/>
</dbReference>
<dbReference type="Gene3D" id="1.10.510.10">
    <property type="entry name" value="Transferase(Phosphotransferase) domain 1"/>
    <property type="match status" value="1"/>
</dbReference>
<dbReference type="InterPro" id="IPR006311">
    <property type="entry name" value="TAT_signal"/>
</dbReference>
<evidence type="ECO:0000259" key="1">
    <source>
        <dbReference type="PROSITE" id="PS50011"/>
    </source>
</evidence>
<comment type="caution">
    <text evidence="2">The sequence shown here is derived from an EMBL/GenBank/DDBJ whole genome shotgun (WGS) entry which is preliminary data.</text>
</comment>
<dbReference type="InterPro" id="IPR004147">
    <property type="entry name" value="ABC1_dom"/>
</dbReference>
<dbReference type="RefSeq" id="WP_386418177.1">
    <property type="nucleotide sequence ID" value="NZ_JBHSZO010000049.1"/>
</dbReference>
<dbReference type="InterPro" id="IPR011009">
    <property type="entry name" value="Kinase-like_dom_sf"/>
</dbReference>
<organism evidence="2 3">
    <name type="scientific">Streptomyces polyrhachis</name>
    <dbReference type="NCBI Taxonomy" id="1282885"/>
    <lineage>
        <taxon>Bacteria</taxon>
        <taxon>Bacillati</taxon>
        <taxon>Actinomycetota</taxon>
        <taxon>Actinomycetes</taxon>
        <taxon>Kitasatosporales</taxon>
        <taxon>Streptomycetaceae</taxon>
        <taxon>Streptomyces</taxon>
    </lineage>
</organism>
<dbReference type="PROSITE" id="PS50011">
    <property type="entry name" value="PROTEIN_KINASE_DOM"/>
    <property type="match status" value="1"/>
</dbReference>
<dbReference type="PANTHER" id="PTHR45890">
    <property type="entry name" value="AARF DOMAIN CONTAINING KINASE 2 (PREDICTED)"/>
    <property type="match status" value="1"/>
</dbReference>
<dbReference type="Proteomes" id="UP001596413">
    <property type="component" value="Unassembled WGS sequence"/>
</dbReference>
<dbReference type="PROSITE" id="PS51318">
    <property type="entry name" value="TAT"/>
    <property type="match status" value="1"/>
</dbReference>
<reference evidence="3" key="1">
    <citation type="journal article" date="2019" name="Int. J. Syst. Evol. Microbiol.">
        <title>The Global Catalogue of Microorganisms (GCM) 10K type strain sequencing project: providing services to taxonomists for standard genome sequencing and annotation.</title>
        <authorList>
            <consortium name="The Broad Institute Genomics Platform"/>
            <consortium name="The Broad Institute Genome Sequencing Center for Infectious Disease"/>
            <person name="Wu L."/>
            <person name="Ma J."/>
        </authorList>
    </citation>
    <scope>NUCLEOTIDE SEQUENCE [LARGE SCALE GENOMIC DNA]</scope>
    <source>
        <strain evidence="3">CGMCC 1.13681</strain>
    </source>
</reference>
<feature type="domain" description="Protein kinase" evidence="1">
    <location>
        <begin position="122"/>
        <end position="451"/>
    </location>
</feature>
<name>A0ABW2GJW9_9ACTN</name>
<dbReference type="InterPro" id="IPR052402">
    <property type="entry name" value="ADCK_kinase"/>
</dbReference>
<dbReference type="EMBL" id="JBHSZO010000049">
    <property type="protein sequence ID" value="MFC7221065.1"/>
    <property type="molecule type" value="Genomic_DNA"/>
</dbReference>
<sequence length="451" mass="49288">MTTAHFLPRPTSAPTRRALLARCAGLTAVLARGGAVLAGHAVAGAVRGDFTDRRERWLVDLTTRLGPAFVKAAQLLATRVDVLPPRLCTALGRLHDRVRPEPAPVDPRPFEALGIHLHRDADGLARPVAAGSIACVHRATGPDGEQLAVKIQRPRVAERLTVDLELMRRATRLAARLPHLRDLPATDIVDQLTWAIHGQLDTAREAANLREIRTNLAEEPAVHVPRVHPELGGDRALVMEYVEDLRRLAPEELTPAQRTRAVRATLHAVYRMLFLDGLVHCDLHPGNLYFRPGGDVVLVDVGFTVRLDDRTRRAFARFFFQMSQGDGERCARTVLSTATPGPLADTDGFLRDLAALVHANSKARAADFDLVSFAAALFDIQRRHGLYAAPEFVFPLLSLLVLEGTVRAFAPDVDFQAEAGPYLMRALFGATYTPAPEPEPAPEPVEARPAG</sequence>
<protein>
    <submittedName>
        <fullName evidence="2">ABC1 kinase family protein</fullName>
    </submittedName>
</protein>
<keyword evidence="3" id="KW-1185">Reference proteome</keyword>
<dbReference type="Pfam" id="PF03109">
    <property type="entry name" value="ABC1"/>
    <property type="match status" value="1"/>
</dbReference>
<gene>
    <name evidence="2" type="ORF">ACFQLX_23325</name>
</gene>
<dbReference type="SUPFAM" id="SSF56112">
    <property type="entry name" value="Protein kinase-like (PK-like)"/>
    <property type="match status" value="1"/>
</dbReference>
<dbReference type="InterPro" id="IPR000719">
    <property type="entry name" value="Prot_kinase_dom"/>
</dbReference>
<keyword evidence="2" id="KW-0808">Transferase</keyword>
<dbReference type="PANTHER" id="PTHR45890:SF1">
    <property type="entry name" value="AARF DOMAIN CONTAINING KINASE 2"/>
    <property type="match status" value="1"/>
</dbReference>
<proteinExistence type="predicted"/>
<dbReference type="CDD" id="cd05121">
    <property type="entry name" value="ABC1_ADCK3-like"/>
    <property type="match status" value="1"/>
</dbReference>
<evidence type="ECO:0000313" key="2">
    <source>
        <dbReference type="EMBL" id="MFC7221065.1"/>
    </source>
</evidence>
<keyword evidence="2" id="KW-0418">Kinase</keyword>
<dbReference type="SMART" id="SM00220">
    <property type="entry name" value="S_TKc"/>
    <property type="match status" value="1"/>
</dbReference>
<accession>A0ABW2GJW9</accession>